<proteinExistence type="predicted"/>
<evidence type="ECO:0000313" key="3">
    <source>
        <dbReference type="EMBL" id="KAI0298633.1"/>
    </source>
</evidence>
<sequence length="227" mass="25833">MWTLSLSEFEKYDREIIERWKDDTNGVLVFTGLFSATVAAFVIEGYKMLSIGSGDQTVALLTLMSQQLTGISNGAVLSPPLPLDSSPSNLPAAIRVNIMWLLSLSISITCALLATLIQQWVRRYMALSYHHDMPHERARVRTYLFTGMEQFRMKHAVEAIPILLHVSVFLFFTGLVDFFLLFNKTVAWVFIGWVGLFVSIYTAMTVIPNVFFNCPYRTPFSGLFWRL</sequence>
<dbReference type="Proteomes" id="UP001203297">
    <property type="component" value="Unassembled WGS sequence"/>
</dbReference>
<dbReference type="Pfam" id="PF20153">
    <property type="entry name" value="DUF6535"/>
    <property type="match status" value="1"/>
</dbReference>
<organism evidence="3 4">
    <name type="scientific">Multifurca ochricompacta</name>
    <dbReference type="NCBI Taxonomy" id="376703"/>
    <lineage>
        <taxon>Eukaryota</taxon>
        <taxon>Fungi</taxon>
        <taxon>Dikarya</taxon>
        <taxon>Basidiomycota</taxon>
        <taxon>Agaricomycotina</taxon>
        <taxon>Agaricomycetes</taxon>
        <taxon>Russulales</taxon>
        <taxon>Russulaceae</taxon>
        <taxon>Multifurca</taxon>
    </lineage>
</organism>
<accession>A0AAD4QMF4</accession>
<keyword evidence="1" id="KW-0472">Membrane</keyword>
<evidence type="ECO:0000313" key="4">
    <source>
        <dbReference type="Proteomes" id="UP001203297"/>
    </source>
</evidence>
<feature type="transmembrane region" description="Helical" evidence="1">
    <location>
        <begin position="162"/>
        <end position="182"/>
    </location>
</feature>
<keyword evidence="4" id="KW-1185">Reference proteome</keyword>
<gene>
    <name evidence="3" type="ORF">B0F90DRAFT_1632250</name>
</gene>
<dbReference type="EMBL" id="WTXG01000027">
    <property type="protein sequence ID" value="KAI0298633.1"/>
    <property type="molecule type" value="Genomic_DNA"/>
</dbReference>
<evidence type="ECO:0000259" key="2">
    <source>
        <dbReference type="Pfam" id="PF20153"/>
    </source>
</evidence>
<dbReference type="AlphaFoldDB" id="A0AAD4QMF4"/>
<dbReference type="InterPro" id="IPR045338">
    <property type="entry name" value="DUF6535"/>
</dbReference>
<keyword evidence="1" id="KW-0812">Transmembrane</keyword>
<feature type="transmembrane region" description="Helical" evidence="1">
    <location>
        <begin position="188"/>
        <end position="212"/>
    </location>
</feature>
<keyword evidence="1" id="KW-1133">Transmembrane helix</keyword>
<feature type="transmembrane region" description="Helical" evidence="1">
    <location>
        <begin position="98"/>
        <end position="117"/>
    </location>
</feature>
<protein>
    <recommendedName>
        <fullName evidence="2">DUF6535 domain-containing protein</fullName>
    </recommendedName>
</protein>
<comment type="caution">
    <text evidence="3">The sequence shown here is derived from an EMBL/GenBank/DDBJ whole genome shotgun (WGS) entry which is preliminary data.</text>
</comment>
<evidence type="ECO:0000256" key="1">
    <source>
        <dbReference type="SAM" id="Phobius"/>
    </source>
</evidence>
<name>A0AAD4QMF4_9AGAM</name>
<feature type="non-terminal residue" evidence="3">
    <location>
        <position position="227"/>
    </location>
</feature>
<feature type="domain" description="DUF6535" evidence="2">
    <location>
        <begin position="2"/>
        <end position="179"/>
    </location>
</feature>
<reference evidence="3" key="1">
    <citation type="journal article" date="2022" name="New Phytol.">
        <title>Evolutionary transition to the ectomycorrhizal habit in the genomes of a hyperdiverse lineage of mushroom-forming fungi.</title>
        <authorList>
            <person name="Looney B."/>
            <person name="Miyauchi S."/>
            <person name="Morin E."/>
            <person name="Drula E."/>
            <person name="Courty P.E."/>
            <person name="Kohler A."/>
            <person name="Kuo A."/>
            <person name="LaButti K."/>
            <person name="Pangilinan J."/>
            <person name="Lipzen A."/>
            <person name="Riley R."/>
            <person name="Andreopoulos W."/>
            <person name="He G."/>
            <person name="Johnson J."/>
            <person name="Nolan M."/>
            <person name="Tritt A."/>
            <person name="Barry K.W."/>
            <person name="Grigoriev I.V."/>
            <person name="Nagy L.G."/>
            <person name="Hibbett D."/>
            <person name="Henrissat B."/>
            <person name="Matheny P.B."/>
            <person name="Labbe J."/>
            <person name="Martin F.M."/>
        </authorList>
    </citation>
    <scope>NUCLEOTIDE SEQUENCE</scope>
    <source>
        <strain evidence="3">BPL690</strain>
    </source>
</reference>
<feature type="transmembrane region" description="Helical" evidence="1">
    <location>
        <begin position="27"/>
        <end position="46"/>
    </location>
</feature>